<evidence type="ECO:0000313" key="2">
    <source>
        <dbReference type="EMBL" id="VEH84642.1"/>
    </source>
</evidence>
<protein>
    <submittedName>
        <fullName evidence="2">Protein of uncharacterized function (DUF2490)</fullName>
    </submittedName>
</protein>
<accession>A0A0W0R386</accession>
<dbReference type="EMBL" id="LR134418">
    <property type="protein sequence ID" value="VEH84642.1"/>
    <property type="molecule type" value="Genomic_DNA"/>
</dbReference>
<dbReference type="Proteomes" id="UP000054859">
    <property type="component" value="Unassembled WGS sequence"/>
</dbReference>
<organism evidence="1 3">
    <name type="scientific">Legionella adelaidensis</name>
    <dbReference type="NCBI Taxonomy" id="45056"/>
    <lineage>
        <taxon>Bacteria</taxon>
        <taxon>Pseudomonadati</taxon>
        <taxon>Pseudomonadota</taxon>
        <taxon>Gammaproteobacteria</taxon>
        <taxon>Legionellales</taxon>
        <taxon>Legionellaceae</taxon>
        <taxon>Legionella</taxon>
    </lineage>
</organism>
<dbReference type="AlphaFoldDB" id="A0A0W0R386"/>
<sequence length="229" mass="27153">MSPHRKVYTSGKIYIFAIWAVISSISYADQTFKGSWNAFTLTTPQKEHSVFFYYKVEARFFNDNQQDEFLTRPAFGYMVTKKLSLWLGYDLFQRMQNSARYTQAYWQQLQTTLMQTSQLNLGFRNRIEARYNHLAPKTAFRDRARAFFTFNDAISKGISPVIYDEIFFNLNHPQWVSAKTISQNRYFAGIEWQLDKYTNLLVGYLERNSYERLGTIRDHLLSIELEVKL</sequence>
<proteinExistence type="predicted"/>
<dbReference type="STRING" id="45056.Lade_0195"/>
<dbReference type="Pfam" id="PF10677">
    <property type="entry name" value="DUF2490"/>
    <property type="match status" value="1"/>
</dbReference>
<gene>
    <name evidence="1" type="ORF">Lade_0195</name>
    <name evidence="2" type="ORF">NCTC12735_00249</name>
</gene>
<reference evidence="1 3" key="1">
    <citation type="submission" date="2015-11" db="EMBL/GenBank/DDBJ databases">
        <title>Identification of large and diverse effector repertoires of 38 Legionella species.</title>
        <authorList>
            <person name="Burstein D."/>
            <person name="Amaro F."/>
            <person name="Zusman T."/>
            <person name="Lifshitz Z."/>
            <person name="Cohen O."/>
            <person name="Gilbert J.A."/>
            <person name="Pupko T."/>
            <person name="Shuman H.A."/>
            <person name="Segal G."/>
        </authorList>
    </citation>
    <scope>NUCLEOTIDE SEQUENCE [LARGE SCALE GENOMIC DNA]</scope>
    <source>
        <strain evidence="1 3">1762-AUS-E</strain>
    </source>
</reference>
<evidence type="ECO:0000313" key="4">
    <source>
        <dbReference type="Proteomes" id="UP000281170"/>
    </source>
</evidence>
<name>A0A0W0R386_9GAMM</name>
<keyword evidence="2" id="KW-0614">Plasmid</keyword>
<dbReference type="InterPro" id="IPR019619">
    <property type="entry name" value="DUF2490"/>
</dbReference>
<dbReference type="RefSeq" id="WP_058461292.1">
    <property type="nucleotide sequence ID" value="NZ_CAAAHS010000003.1"/>
</dbReference>
<dbReference type="Proteomes" id="UP000281170">
    <property type="component" value="Plasmid 9"/>
</dbReference>
<keyword evidence="3" id="KW-1185">Reference proteome</keyword>
<evidence type="ECO:0000313" key="3">
    <source>
        <dbReference type="Proteomes" id="UP000054859"/>
    </source>
</evidence>
<dbReference type="EMBL" id="LNKA01000001">
    <property type="protein sequence ID" value="KTC65537.1"/>
    <property type="molecule type" value="Genomic_DNA"/>
</dbReference>
<dbReference type="KEGG" id="ladl:NCTC12735_00249"/>
<dbReference type="PATRIC" id="fig|45056.6.peg.199"/>
<dbReference type="OrthoDB" id="5381041at2"/>
<evidence type="ECO:0000313" key="1">
    <source>
        <dbReference type="EMBL" id="KTC65537.1"/>
    </source>
</evidence>
<geneLocation type="plasmid" evidence="2 4">
    <name>9</name>
</geneLocation>
<reference evidence="2 4" key="2">
    <citation type="submission" date="2018-12" db="EMBL/GenBank/DDBJ databases">
        <authorList>
            <consortium name="Pathogen Informatics"/>
        </authorList>
    </citation>
    <scope>NUCLEOTIDE SEQUENCE [LARGE SCALE GENOMIC DNA]</scope>
    <source>
        <strain evidence="2 4">NCTC12735</strain>
        <plasmid evidence="4">9</plasmid>
    </source>
</reference>